<accession>A0A517QYZ9</accession>
<feature type="domain" description="DUF1559" evidence="1">
    <location>
        <begin position="32"/>
        <end position="291"/>
    </location>
</feature>
<protein>
    <submittedName>
        <fullName evidence="2">Putative major pilin subunit</fullName>
    </submittedName>
</protein>
<organism evidence="2 3">
    <name type="scientific">Stratiformator vulcanicus</name>
    <dbReference type="NCBI Taxonomy" id="2527980"/>
    <lineage>
        <taxon>Bacteria</taxon>
        <taxon>Pseudomonadati</taxon>
        <taxon>Planctomycetota</taxon>
        <taxon>Planctomycetia</taxon>
        <taxon>Planctomycetales</taxon>
        <taxon>Planctomycetaceae</taxon>
        <taxon>Stratiformator</taxon>
    </lineage>
</organism>
<dbReference type="InterPro" id="IPR012902">
    <property type="entry name" value="N_methyl_site"/>
</dbReference>
<dbReference type="NCBIfam" id="TIGR04294">
    <property type="entry name" value="pre_pil_HX9DG"/>
    <property type="match status" value="1"/>
</dbReference>
<evidence type="ECO:0000313" key="2">
    <source>
        <dbReference type="EMBL" id="QDT36877.1"/>
    </source>
</evidence>
<dbReference type="AlphaFoldDB" id="A0A517QYZ9"/>
<dbReference type="NCBIfam" id="TIGR02532">
    <property type="entry name" value="IV_pilin_GFxxxE"/>
    <property type="match status" value="1"/>
</dbReference>
<dbReference type="Proteomes" id="UP000317318">
    <property type="component" value="Chromosome"/>
</dbReference>
<gene>
    <name evidence="2" type="ORF">Pan189_12410</name>
</gene>
<dbReference type="OrthoDB" id="268591at2"/>
<dbReference type="SUPFAM" id="SSF54523">
    <property type="entry name" value="Pili subunits"/>
    <property type="match status" value="1"/>
</dbReference>
<dbReference type="Gene3D" id="3.30.700.10">
    <property type="entry name" value="Glycoprotein, Type 4 Pilin"/>
    <property type="match status" value="1"/>
</dbReference>
<dbReference type="PROSITE" id="PS00409">
    <property type="entry name" value="PROKAR_NTER_METHYL"/>
    <property type="match status" value="1"/>
</dbReference>
<sequence length="341" mass="36813">MPRNSRGFTLIELLVVIAIIAILIALLLPAVQQARESARRSQCQNNLKQFGLALHNHHDAFGRMPAGANGDNWSWGVFLLPYLDQAQLYDNLDPHSNTVAAALGNSTNLDNARTKLPVFRCPSDIGPNINDQQTVGGNNYNVATSNYLGSHDTHFYSRDVYFNKESGGGGRPAGSVGAFGVARGGHEGFTFEEILDGTSNTITIGEKAWQIGDDVTGGGATVAVRDGDGNIDDWAGNGLALAIGRWGINATRQNATDTDEVQQSFSSRHAGGAHFVFADGSVHFLSENIDHGYEQLIGNGKGSSPAGQFNKQELSFDHVKRSNGVWERLIHIRDRKPVGQF</sequence>
<dbReference type="Pfam" id="PF07963">
    <property type="entry name" value="N_methyl"/>
    <property type="match status" value="1"/>
</dbReference>
<dbReference type="EMBL" id="CP036268">
    <property type="protein sequence ID" value="QDT36877.1"/>
    <property type="molecule type" value="Genomic_DNA"/>
</dbReference>
<dbReference type="RefSeq" id="WP_145366105.1">
    <property type="nucleotide sequence ID" value="NZ_CP036268.1"/>
</dbReference>
<evidence type="ECO:0000313" key="3">
    <source>
        <dbReference type="Proteomes" id="UP000317318"/>
    </source>
</evidence>
<dbReference type="InterPro" id="IPR011453">
    <property type="entry name" value="DUF1559"/>
</dbReference>
<dbReference type="InterPro" id="IPR027558">
    <property type="entry name" value="Pre_pil_HX9DG_C"/>
</dbReference>
<dbReference type="InterPro" id="IPR045584">
    <property type="entry name" value="Pilin-like"/>
</dbReference>
<proteinExistence type="predicted"/>
<name>A0A517QYZ9_9PLAN</name>
<reference evidence="2 3" key="1">
    <citation type="submission" date="2019-02" db="EMBL/GenBank/DDBJ databases">
        <title>Deep-cultivation of Planctomycetes and their phenomic and genomic characterization uncovers novel biology.</title>
        <authorList>
            <person name="Wiegand S."/>
            <person name="Jogler M."/>
            <person name="Boedeker C."/>
            <person name="Pinto D."/>
            <person name="Vollmers J."/>
            <person name="Rivas-Marin E."/>
            <person name="Kohn T."/>
            <person name="Peeters S.H."/>
            <person name="Heuer A."/>
            <person name="Rast P."/>
            <person name="Oberbeckmann S."/>
            <person name="Bunk B."/>
            <person name="Jeske O."/>
            <person name="Meyerdierks A."/>
            <person name="Storesund J.E."/>
            <person name="Kallscheuer N."/>
            <person name="Luecker S."/>
            <person name="Lage O.M."/>
            <person name="Pohl T."/>
            <person name="Merkel B.J."/>
            <person name="Hornburger P."/>
            <person name="Mueller R.-W."/>
            <person name="Bruemmer F."/>
            <person name="Labrenz M."/>
            <person name="Spormann A.M."/>
            <person name="Op den Camp H."/>
            <person name="Overmann J."/>
            <person name="Amann R."/>
            <person name="Jetten M.S.M."/>
            <person name="Mascher T."/>
            <person name="Medema M.H."/>
            <person name="Devos D.P."/>
            <person name="Kaster A.-K."/>
            <person name="Ovreas L."/>
            <person name="Rohde M."/>
            <person name="Galperin M.Y."/>
            <person name="Jogler C."/>
        </authorList>
    </citation>
    <scope>NUCLEOTIDE SEQUENCE [LARGE SCALE GENOMIC DNA]</scope>
    <source>
        <strain evidence="2 3">Pan189</strain>
    </source>
</reference>
<keyword evidence="3" id="KW-1185">Reference proteome</keyword>
<dbReference type="KEGG" id="svp:Pan189_12410"/>
<dbReference type="PANTHER" id="PTHR30093:SF2">
    <property type="entry name" value="TYPE II SECRETION SYSTEM PROTEIN H"/>
    <property type="match status" value="1"/>
</dbReference>
<dbReference type="Pfam" id="PF07596">
    <property type="entry name" value="SBP_bac_10"/>
    <property type="match status" value="1"/>
</dbReference>
<evidence type="ECO:0000259" key="1">
    <source>
        <dbReference type="Pfam" id="PF07596"/>
    </source>
</evidence>
<dbReference type="PANTHER" id="PTHR30093">
    <property type="entry name" value="GENERAL SECRETION PATHWAY PROTEIN G"/>
    <property type="match status" value="1"/>
</dbReference>